<evidence type="ECO:0000313" key="4">
    <source>
        <dbReference type="Proteomes" id="UP000619761"/>
    </source>
</evidence>
<dbReference type="PANTHER" id="PTHR42736:SF1">
    <property type="entry name" value="PROTEIN-GLUTAMINE GAMMA-GLUTAMYLTRANSFERASE"/>
    <property type="match status" value="1"/>
</dbReference>
<keyword evidence="4" id="KW-1185">Reference proteome</keyword>
<organism evidence="3 4">
    <name type="scientific">Cellvibrio zantedeschiae</name>
    <dbReference type="NCBI Taxonomy" id="1237077"/>
    <lineage>
        <taxon>Bacteria</taxon>
        <taxon>Pseudomonadati</taxon>
        <taxon>Pseudomonadota</taxon>
        <taxon>Gammaproteobacteria</taxon>
        <taxon>Cellvibrionales</taxon>
        <taxon>Cellvibrionaceae</taxon>
        <taxon>Cellvibrio</taxon>
    </lineage>
</organism>
<protein>
    <submittedName>
        <fullName evidence="3">Protein-glutamine gamma-glutamyltransferase</fullName>
    </submittedName>
</protein>
<dbReference type="InterPro" id="IPR002931">
    <property type="entry name" value="Transglutaminase-like"/>
</dbReference>
<accession>A0ABQ3B0U5</accession>
<dbReference type="Gene3D" id="3.10.620.30">
    <property type="match status" value="1"/>
</dbReference>
<dbReference type="Pfam" id="PF11992">
    <property type="entry name" value="TgpA_N"/>
    <property type="match status" value="1"/>
</dbReference>
<dbReference type="Pfam" id="PF01841">
    <property type="entry name" value="Transglut_core"/>
    <property type="match status" value="1"/>
</dbReference>
<evidence type="ECO:0000256" key="1">
    <source>
        <dbReference type="SAM" id="Phobius"/>
    </source>
</evidence>
<sequence>MIFKKSPAQEQPISRTGLAWLLCVQVFILAPHFVTVPAWIALVWIMVAFWRWRIFQGAWNYPGKLKKTILVFVCCAGLFFSLGSGFKFESMVSLLIIGFTLKLLELKNKKDFVLLIFIAFFILAAQFIAFNHFLAAFYGFGCLSLLCATLMQLYRQSEHDSIWRNIRPSIAILLQAIPFMILLFVVVPRLGSFWAVPTPLQAKTGMSDSMSPGDFTELMESNELAFRVSFATEIPAREKLYWRSLVFSLFDGKKWSQSREQKSGNYFNQASDNLRSHLEYKADRVEYDVIAEASMQSWLYALPAPESWSRNLAFARDMRLRAFDPVIERMGYHVVSSLTYQLNEIDAEELEQNKQLPKNGNLKTRERAQEWLAETGSTEKLIAKLFEYYRQSFFYTLKPPPLGVDTVDDFLWNTRQGFCEHFSSSFVFFMRAAGVPARVVVGYQGGDINSVDNSLAVRQRDAHAWAEVWLDGRGWVMFDPTAAVAPERVQKGIEQSLSATDQQFLAKPFGSSFKLLSLVREQWDAVNLTWIQWVMNYDSSSQASLLEKLLGDVSPMRIAVLMVLTGGGFGVLLFVLLIFRSSKQELPETARVYLQLCKKLKGAGFAPQSTETPRAFIDRVILSKPNWAIPLQGFIELYEQWAYAEDLEAEAKVKAAVRKFRI</sequence>
<dbReference type="Pfam" id="PF13559">
    <property type="entry name" value="DUF4129"/>
    <property type="match status" value="1"/>
</dbReference>
<dbReference type="RefSeq" id="WP_189417604.1">
    <property type="nucleotide sequence ID" value="NZ_BMYZ01000001.1"/>
</dbReference>
<dbReference type="InterPro" id="IPR052901">
    <property type="entry name" value="Bact_TGase-like"/>
</dbReference>
<keyword evidence="1" id="KW-1133">Transmembrane helix</keyword>
<feature type="transmembrane region" description="Helical" evidence="1">
    <location>
        <begin position="166"/>
        <end position="187"/>
    </location>
</feature>
<keyword evidence="1" id="KW-0472">Membrane</keyword>
<name>A0ABQ3B0U5_9GAMM</name>
<reference evidence="4" key="1">
    <citation type="journal article" date="2019" name="Int. J. Syst. Evol. Microbiol.">
        <title>The Global Catalogue of Microorganisms (GCM) 10K type strain sequencing project: providing services to taxonomists for standard genome sequencing and annotation.</title>
        <authorList>
            <consortium name="The Broad Institute Genomics Platform"/>
            <consortium name="The Broad Institute Genome Sequencing Center for Infectious Disease"/>
            <person name="Wu L."/>
            <person name="Ma J."/>
        </authorList>
    </citation>
    <scope>NUCLEOTIDE SEQUENCE [LARGE SCALE GENOMIC DNA]</scope>
    <source>
        <strain evidence="4">KCTC 32239</strain>
    </source>
</reference>
<gene>
    <name evidence="3" type="primary">tgpA</name>
    <name evidence="3" type="ORF">GCM10011613_17480</name>
</gene>
<dbReference type="InterPro" id="IPR021878">
    <property type="entry name" value="TgpA_N"/>
</dbReference>
<feature type="transmembrane region" description="Helical" evidence="1">
    <location>
        <begin position="65"/>
        <end position="82"/>
    </location>
</feature>
<feature type="transmembrane region" description="Helical" evidence="1">
    <location>
        <begin position="135"/>
        <end position="154"/>
    </location>
</feature>
<feature type="transmembrane region" description="Helical" evidence="1">
    <location>
        <begin position="558"/>
        <end position="579"/>
    </location>
</feature>
<feature type="transmembrane region" description="Helical" evidence="1">
    <location>
        <begin position="36"/>
        <end position="53"/>
    </location>
</feature>
<dbReference type="PANTHER" id="PTHR42736">
    <property type="entry name" value="PROTEIN-GLUTAMINE GAMMA-GLUTAMYLTRANSFERASE"/>
    <property type="match status" value="1"/>
</dbReference>
<dbReference type="InterPro" id="IPR025403">
    <property type="entry name" value="TgpA-like_C"/>
</dbReference>
<dbReference type="Proteomes" id="UP000619761">
    <property type="component" value="Unassembled WGS sequence"/>
</dbReference>
<proteinExistence type="predicted"/>
<dbReference type="SUPFAM" id="SSF54001">
    <property type="entry name" value="Cysteine proteinases"/>
    <property type="match status" value="1"/>
</dbReference>
<keyword evidence="1" id="KW-0812">Transmembrane</keyword>
<comment type="caution">
    <text evidence="3">The sequence shown here is derived from an EMBL/GenBank/DDBJ whole genome shotgun (WGS) entry which is preliminary data.</text>
</comment>
<feature type="transmembrane region" description="Helical" evidence="1">
    <location>
        <begin position="112"/>
        <end position="129"/>
    </location>
</feature>
<evidence type="ECO:0000313" key="3">
    <source>
        <dbReference type="EMBL" id="GGY72956.1"/>
    </source>
</evidence>
<dbReference type="EMBL" id="BMYZ01000001">
    <property type="protein sequence ID" value="GGY72956.1"/>
    <property type="molecule type" value="Genomic_DNA"/>
</dbReference>
<evidence type="ECO:0000259" key="2">
    <source>
        <dbReference type="SMART" id="SM00460"/>
    </source>
</evidence>
<feature type="domain" description="Transglutaminase-like" evidence="2">
    <location>
        <begin position="411"/>
        <end position="482"/>
    </location>
</feature>
<dbReference type="InterPro" id="IPR038765">
    <property type="entry name" value="Papain-like_cys_pep_sf"/>
</dbReference>
<dbReference type="SMART" id="SM00460">
    <property type="entry name" value="TGc"/>
    <property type="match status" value="1"/>
</dbReference>